<reference evidence="1" key="2">
    <citation type="submission" date="2020-09" db="EMBL/GenBank/DDBJ databases">
        <authorList>
            <person name="Sun Q."/>
            <person name="Ohkuma M."/>
        </authorList>
    </citation>
    <scope>NUCLEOTIDE SEQUENCE</scope>
    <source>
        <strain evidence="1">JCM 1480</strain>
    </source>
</reference>
<reference evidence="2 4" key="3">
    <citation type="submission" date="2021-01" db="EMBL/GenBank/DDBJ databases">
        <title>Sequencing the genomes of 1000 actinobacteria strains.</title>
        <authorList>
            <person name="Klenk H.-P."/>
        </authorList>
    </citation>
    <scope>NUCLEOTIDE SEQUENCE [LARGE SCALE GENOMIC DNA]</scope>
    <source>
        <strain evidence="2 4">DSM 20542</strain>
    </source>
</reference>
<accession>A0A8H9G7A6</accession>
<evidence type="ECO:0000313" key="1">
    <source>
        <dbReference type="EMBL" id="GGK91962.1"/>
    </source>
</evidence>
<evidence type="ECO:0000313" key="3">
    <source>
        <dbReference type="Proteomes" id="UP000648535"/>
    </source>
</evidence>
<keyword evidence="4" id="KW-1185">Reference proteome</keyword>
<dbReference type="EMBL" id="BMOI01000002">
    <property type="protein sequence ID" value="GGK91962.1"/>
    <property type="molecule type" value="Genomic_DNA"/>
</dbReference>
<comment type="caution">
    <text evidence="1">The sequence shown here is derived from an EMBL/GenBank/DDBJ whole genome shotgun (WGS) entry which is preliminary data.</text>
</comment>
<gene>
    <name evidence="1" type="ORF">GCM10009769_07660</name>
    <name evidence="2" type="ORF">JOE58_001581</name>
</gene>
<dbReference type="RefSeq" id="WP_022902935.1">
    <property type="nucleotide sequence ID" value="NZ_BMOI01000002.1"/>
</dbReference>
<name>A0A8H9G7A6_9MICO</name>
<dbReference type="EMBL" id="JAFBCG010000001">
    <property type="protein sequence ID" value="MBM7802330.1"/>
    <property type="molecule type" value="Genomic_DNA"/>
</dbReference>
<dbReference type="Proteomes" id="UP000746584">
    <property type="component" value="Unassembled WGS sequence"/>
</dbReference>
<sequence>MTDTTNDRPGSQRHPVRQHLLAQARVRALAARPVGPFRVTTAHARRAGAR</sequence>
<dbReference type="AlphaFoldDB" id="A0A8H9G7A6"/>
<dbReference type="Proteomes" id="UP000648535">
    <property type="component" value="Unassembled WGS sequence"/>
</dbReference>
<proteinExistence type="predicted"/>
<reference evidence="1" key="1">
    <citation type="journal article" date="2014" name="Int. J. Syst. Evol. Microbiol.">
        <title>Complete genome sequence of Corynebacterium casei LMG S-19264T (=DSM 44701T), isolated from a smear-ripened cheese.</title>
        <authorList>
            <consortium name="US DOE Joint Genome Institute (JGI-PGF)"/>
            <person name="Walter F."/>
            <person name="Albersmeier A."/>
            <person name="Kalinowski J."/>
            <person name="Ruckert C."/>
        </authorList>
    </citation>
    <scope>NUCLEOTIDE SEQUENCE</scope>
    <source>
        <strain evidence="1">JCM 1480</strain>
    </source>
</reference>
<protein>
    <submittedName>
        <fullName evidence="1">Uncharacterized protein</fullName>
    </submittedName>
</protein>
<organism evidence="1 3">
    <name type="scientific">Curtobacterium luteum</name>
    <dbReference type="NCBI Taxonomy" id="33881"/>
    <lineage>
        <taxon>Bacteria</taxon>
        <taxon>Bacillati</taxon>
        <taxon>Actinomycetota</taxon>
        <taxon>Actinomycetes</taxon>
        <taxon>Micrococcales</taxon>
        <taxon>Microbacteriaceae</taxon>
        <taxon>Curtobacterium</taxon>
    </lineage>
</organism>
<evidence type="ECO:0000313" key="4">
    <source>
        <dbReference type="Proteomes" id="UP000746584"/>
    </source>
</evidence>
<evidence type="ECO:0000313" key="2">
    <source>
        <dbReference type="EMBL" id="MBM7802330.1"/>
    </source>
</evidence>